<dbReference type="PANTHER" id="PTHR33867:SF1">
    <property type="entry name" value="RIBOSOME MATURATION FACTOR RIMP"/>
    <property type="match status" value="1"/>
</dbReference>
<dbReference type="Pfam" id="PF02576">
    <property type="entry name" value="RimP_N"/>
    <property type="match status" value="1"/>
</dbReference>
<gene>
    <name evidence="3 6" type="primary">rimP</name>
    <name evidence="6" type="ORF">F2P47_00255</name>
</gene>
<dbReference type="InterPro" id="IPR003728">
    <property type="entry name" value="Ribosome_maturation_RimP"/>
</dbReference>
<evidence type="ECO:0000313" key="7">
    <source>
        <dbReference type="Proteomes" id="UP000468901"/>
    </source>
</evidence>
<dbReference type="NCBIfam" id="NF000932">
    <property type="entry name" value="PRK00092.2-5"/>
    <property type="match status" value="1"/>
</dbReference>
<evidence type="ECO:0000256" key="2">
    <source>
        <dbReference type="ARBA" id="ARBA00022517"/>
    </source>
</evidence>
<dbReference type="InterPro" id="IPR035956">
    <property type="entry name" value="RimP_N_sf"/>
</dbReference>
<dbReference type="CDD" id="cd01734">
    <property type="entry name" value="YlxS_C"/>
    <property type="match status" value="1"/>
</dbReference>
<name>A0A6N6VSF5_9HYPH</name>
<dbReference type="Gene3D" id="2.30.30.180">
    <property type="entry name" value="Ribosome maturation factor RimP, C-terminal domain"/>
    <property type="match status" value="1"/>
</dbReference>
<evidence type="ECO:0000259" key="5">
    <source>
        <dbReference type="Pfam" id="PF17384"/>
    </source>
</evidence>
<dbReference type="InterPro" id="IPR028998">
    <property type="entry name" value="RimP_C"/>
</dbReference>
<evidence type="ECO:0000313" key="6">
    <source>
        <dbReference type="EMBL" id="KAB7742904.1"/>
    </source>
</evidence>
<evidence type="ECO:0000259" key="4">
    <source>
        <dbReference type="Pfam" id="PF02576"/>
    </source>
</evidence>
<dbReference type="EMBL" id="WESC01000001">
    <property type="protein sequence ID" value="KAB7742904.1"/>
    <property type="molecule type" value="Genomic_DNA"/>
</dbReference>
<comment type="similarity">
    <text evidence="3">Belongs to the RimP family.</text>
</comment>
<evidence type="ECO:0000256" key="1">
    <source>
        <dbReference type="ARBA" id="ARBA00022490"/>
    </source>
</evidence>
<dbReference type="GO" id="GO:0006412">
    <property type="term" value="P:translation"/>
    <property type="evidence" value="ECO:0007669"/>
    <property type="project" value="TreeGrafter"/>
</dbReference>
<dbReference type="HAMAP" id="MF_01077">
    <property type="entry name" value="RimP"/>
    <property type="match status" value="1"/>
</dbReference>
<evidence type="ECO:0000256" key="3">
    <source>
        <dbReference type="HAMAP-Rule" id="MF_01077"/>
    </source>
</evidence>
<keyword evidence="7" id="KW-1185">Reference proteome</keyword>
<feature type="domain" description="Ribosome maturation factor RimP C-terminal" evidence="5">
    <location>
        <begin position="111"/>
        <end position="179"/>
    </location>
</feature>
<dbReference type="SUPFAM" id="SSF75420">
    <property type="entry name" value="YhbC-like, N-terminal domain"/>
    <property type="match status" value="1"/>
</dbReference>
<dbReference type="GO" id="GO:0000028">
    <property type="term" value="P:ribosomal small subunit assembly"/>
    <property type="evidence" value="ECO:0007669"/>
    <property type="project" value="TreeGrafter"/>
</dbReference>
<comment type="subcellular location">
    <subcellularLocation>
        <location evidence="3">Cytoplasm</location>
    </subcellularLocation>
</comment>
<dbReference type="SUPFAM" id="SSF74942">
    <property type="entry name" value="YhbC-like, C-terminal domain"/>
    <property type="match status" value="1"/>
</dbReference>
<organism evidence="6 7">
    <name type="scientific">Parvibaculum sedimenti</name>
    <dbReference type="NCBI Taxonomy" id="2608632"/>
    <lineage>
        <taxon>Bacteria</taxon>
        <taxon>Pseudomonadati</taxon>
        <taxon>Pseudomonadota</taxon>
        <taxon>Alphaproteobacteria</taxon>
        <taxon>Hyphomicrobiales</taxon>
        <taxon>Parvibaculaceae</taxon>
        <taxon>Parvibaculum</taxon>
    </lineage>
</organism>
<dbReference type="InterPro" id="IPR036847">
    <property type="entry name" value="RimP_C_sf"/>
</dbReference>
<reference evidence="6 7" key="1">
    <citation type="submission" date="2019-09" db="EMBL/GenBank/DDBJ databases">
        <title>Parvibaculum sedimenti sp. nov., isolated from sediment.</title>
        <authorList>
            <person name="Wang Y."/>
        </authorList>
    </citation>
    <scope>NUCLEOTIDE SEQUENCE [LARGE SCALE GENOMIC DNA]</scope>
    <source>
        <strain evidence="6 7">HXT-9</strain>
    </source>
</reference>
<dbReference type="Gene3D" id="3.30.300.70">
    <property type="entry name" value="RimP-like superfamily, N-terminal"/>
    <property type="match status" value="1"/>
</dbReference>
<dbReference type="PANTHER" id="PTHR33867">
    <property type="entry name" value="RIBOSOME MATURATION FACTOR RIMP"/>
    <property type="match status" value="1"/>
</dbReference>
<dbReference type="AlphaFoldDB" id="A0A6N6VSF5"/>
<protein>
    <recommendedName>
        <fullName evidence="3">Ribosome maturation factor RimP</fullName>
    </recommendedName>
</protein>
<dbReference type="InterPro" id="IPR028989">
    <property type="entry name" value="RimP_N"/>
</dbReference>
<dbReference type="Proteomes" id="UP000468901">
    <property type="component" value="Unassembled WGS sequence"/>
</dbReference>
<keyword evidence="1 3" id="KW-0963">Cytoplasm</keyword>
<accession>A0A6N6VSF5</accession>
<proteinExistence type="inferred from homology"/>
<comment type="caution">
    <text evidence="6">The sequence shown here is derived from an EMBL/GenBank/DDBJ whole genome shotgun (WGS) entry which is preliminary data.</text>
</comment>
<dbReference type="GO" id="GO:0005829">
    <property type="term" value="C:cytosol"/>
    <property type="evidence" value="ECO:0007669"/>
    <property type="project" value="TreeGrafter"/>
</dbReference>
<keyword evidence="2 3" id="KW-0690">Ribosome biogenesis</keyword>
<comment type="function">
    <text evidence="3">Required for maturation of 30S ribosomal subunits.</text>
</comment>
<sequence>MELERQTSDAAPAEEADALDTHLVAAAGQPRRIFELIRGASEAAGFEIVRVRYGLHDGHTLQIMAERPDGTMVVADCEDLSKILSAILDVEDPISGEYNLEISSPGIDRPLTRPKDFDRWVGFEAKVELRDAIDGRKRFRGILHGFQDGEILLEHEVEGFAEKQVIGLPFRQLSEAKLTMSDDLIRESLKRRDRDAPAPSDGE</sequence>
<dbReference type="Pfam" id="PF17384">
    <property type="entry name" value="DUF150_C"/>
    <property type="match status" value="1"/>
</dbReference>
<feature type="domain" description="Ribosome maturation factor RimP N-terminal" evidence="4">
    <location>
        <begin position="36"/>
        <end position="108"/>
    </location>
</feature>